<evidence type="ECO:0000256" key="5">
    <source>
        <dbReference type="ARBA" id="ARBA00022741"/>
    </source>
</evidence>
<dbReference type="NCBIfam" id="TIGR00229">
    <property type="entry name" value="sensory_box"/>
    <property type="match status" value="1"/>
</dbReference>
<dbReference type="InterPro" id="IPR003594">
    <property type="entry name" value="HATPase_dom"/>
</dbReference>
<dbReference type="Gene3D" id="1.10.287.130">
    <property type="match status" value="1"/>
</dbReference>
<evidence type="ECO:0000259" key="11">
    <source>
        <dbReference type="PROSITE" id="PS50112"/>
    </source>
</evidence>
<dbReference type="PROSITE" id="PS50112">
    <property type="entry name" value="PAS"/>
    <property type="match status" value="1"/>
</dbReference>
<dbReference type="EMBL" id="CP067089">
    <property type="protein sequence ID" value="QQO09357.1"/>
    <property type="molecule type" value="Genomic_DNA"/>
</dbReference>
<keyword evidence="4" id="KW-0808">Transferase</keyword>
<dbReference type="Pfam" id="PF13426">
    <property type="entry name" value="PAS_9"/>
    <property type="match status" value="1"/>
</dbReference>
<dbReference type="PROSITE" id="PS50109">
    <property type="entry name" value="HIS_KIN"/>
    <property type="match status" value="1"/>
</dbReference>
<evidence type="ECO:0000256" key="2">
    <source>
        <dbReference type="ARBA" id="ARBA00012438"/>
    </source>
</evidence>
<gene>
    <name evidence="14" type="ORF">JFL75_00085</name>
    <name evidence="13" type="ORF">JFL75_20845</name>
</gene>
<evidence type="ECO:0000313" key="14">
    <source>
        <dbReference type="EMBL" id="QQO09357.1"/>
    </source>
</evidence>
<dbReference type="InterPro" id="IPR000014">
    <property type="entry name" value="PAS"/>
</dbReference>
<feature type="domain" description="PAC" evidence="12">
    <location>
        <begin position="243"/>
        <end position="295"/>
    </location>
</feature>
<name>A0A7T7XN71_9SPIR</name>
<dbReference type="InterPro" id="IPR003661">
    <property type="entry name" value="HisK_dim/P_dom"/>
</dbReference>
<comment type="catalytic activity">
    <reaction evidence="1">
        <text>ATP + protein L-histidine = ADP + protein N-phospho-L-histidine.</text>
        <dbReference type="EC" id="2.7.13.3"/>
    </reaction>
</comment>
<dbReference type="EC" id="2.7.13.3" evidence="2"/>
<sequence length="572" mass="62505">MELTTAAPGLETAAELCAAFGKDDSEFAGIALAEILKRRFNVPAAAAFYKTPLGFRFFPAGGPEPKTLYRSEWMDGIIRQSAGKTLTDFGPWAMPGYGPPEKFWITLTLKLSKTTPGYIILGRSSEPWQSRAERDSLKKIGEIISPIARMRIEKRSADAEKTKKELQLTNERNRLQGLIDSSPDLIYAADPKDHIININRAGMQLLGIKNPGEIIGKKASEFAFNPGDRAVLAKKLREEGFLRNYAIRLKGKNGRPVYCLESSTAVTDAGGKLIEYQGIIKDITSYVAIEQELKEANRSLAQANENLKKTQSLMVHQEKLASIGQLAAGIAHEINNPLSFLKSNYGAAENYIARLKTLAGTAPGSPDGDTKSREMDRIFGELDDIYRESGDGFDRIINIIRDLGSFSRSSETEDFSQYDVNEGIRSTLAVARNGIKDIARVKTKLGNVPMIRARGGEINQVILNIVMNAVQAIGSEKNAEKGLIEISTQANGPQVRIIIRDNGPGIPPAVISKIFDPFFTTKDPGKGTGLGLSISYHIIAEKHRGSITVQSKEGKGTSFIIDLPVNGPPKTE</sequence>
<evidence type="ECO:0000256" key="9">
    <source>
        <dbReference type="SAM" id="Coils"/>
    </source>
</evidence>
<keyword evidence="9" id="KW-0175">Coiled coil</keyword>
<dbReference type="SMART" id="SM00086">
    <property type="entry name" value="PAC"/>
    <property type="match status" value="1"/>
</dbReference>
<dbReference type="InterPro" id="IPR036097">
    <property type="entry name" value="HisK_dim/P_sf"/>
</dbReference>
<dbReference type="Gene3D" id="3.30.565.10">
    <property type="entry name" value="Histidine kinase-like ATPase, C-terminal domain"/>
    <property type="match status" value="1"/>
</dbReference>
<evidence type="ECO:0000256" key="4">
    <source>
        <dbReference type="ARBA" id="ARBA00022679"/>
    </source>
</evidence>
<dbReference type="InterPro" id="IPR035965">
    <property type="entry name" value="PAS-like_dom_sf"/>
</dbReference>
<evidence type="ECO:0000256" key="6">
    <source>
        <dbReference type="ARBA" id="ARBA00022777"/>
    </source>
</evidence>
<dbReference type="Gene3D" id="3.30.450.20">
    <property type="entry name" value="PAS domain"/>
    <property type="match status" value="1"/>
</dbReference>
<keyword evidence="5" id="KW-0547">Nucleotide-binding</keyword>
<keyword evidence="8" id="KW-0902">Two-component regulatory system</keyword>
<organism evidence="13 15">
    <name type="scientific">Breznakiella homolactica</name>
    <dbReference type="NCBI Taxonomy" id="2798577"/>
    <lineage>
        <taxon>Bacteria</taxon>
        <taxon>Pseudomonadati</taxon>
        <taxon>Spirochaetota</taxon>
        <taxon>Spirochaetia</taxon>
        <taxon>Spirochaetales</taxon>
        <taxon>Breznakiellaceae</taxon>
        <taxon>Breznakiella</taxon>
    </lineage>
</organism>
<dbReference type="InterPro" id="IPR000700">
    <property type="entry name" value="PAS-assoc_C"/>
</dbReference>
<protein>
    <recommendedName>
        <fullName evidence="2">histidine kinase</fullName>
        <ecNumber evidence="2">2.7.13.3</ecNumber>
    </recommendedName>
</protein>
<dbReference type="KEGG" id="bhc:JFL75_00085"/>
<dbReference type="InterPro" id="IPR001610">
    <property type="entry name" value="PAC"/>
</dbReference>
<dbReference type="PROSITE" id="PS50113">
    <property type="entry name" value="PAC"/>
    <property type="match status" value="1"/>
</dbReference>
<dbReference type="InterPro" id="IPR004358">
    <property type="entry name" value="Sig_transdc_His_kin-like_C"/>
</dbReference>
<evidence type="ECO:0000259" key="10">
    <source>
        <dbReference type="PROSITE" id="PS50109"/>
    </source>
</evidence>
<keyword evidence="6" id="KW-0418">Kinase</keyword>
<evidence type="ECO:0000313" key="15">
    <source>
        <dbReference type="Proteomes" id="UP000595917"/>
    </source>
</evidence>
<keyword evidence="15" id="KW-1185">Reference proteome</keyword>
<dbReference type="CDD" id="cd00082">
    <property type="entry name" value="HisKA"/>
    <property type="match status" value="1"/>
</dbReference>
<dbReference type="GO" id="GO:0005524">
    <property type="term" value="F:ATP binding"/>
    <property type="evidence" value="ECO:0007669"/>
    <property type="project" value="UniProtKB-KW"/>
</dbReference>
<proteinExistence type="predicted"/>
<evidence type="ECO:0000256" key="7">
    <source>
        <dbReference type="ARBA" id="ARBA00022840"/>
    </source>
</evidence>
<dbReference type="SMART" id="SM00091">
    <property type="entry name" value="PAS"/>
    <property type="match status" value="1"/>
</dbReference>
<keyword evidence="3" id="KW-0597">Phosphoprotein</keyword>
<feature type="coiled-coil region" evidence="9">
    <location>
        <begin position="286"/>
        <end position="320"/>
    </location>
</feature>
<accession>A0A7T7XN71</accession>
<evidence type="ECO:0000256" key="8">
    <source>
        <dbReference type="ARBA" id="ARBA00023012"/>
    </source>
</evidence>
<feature type="domain" description="PAS" evidence="11">
    <location>
        <begin position="171"/>
        <end position="208"/>
    </location>
</feature>
<dbReference type="SUPFAM" id="SSF47384">
    <property type="entry name" value="Homodimeric domain of signal transducing histidine kinase"/>
    <property type="match status" value="1"/>
</dbReference>
<dbReference type="PANTHER" id="PTHR43065:SF46">
    <property type="entry name" value="C4-DICARBOXYLATE TRANSPORT SENSOR PROTEIN DCTB"/>
    <property type="match status" value="1"/>
</dbReference>
<dbReference type="Pfam" id="PF02518">
    <property type="entry name" value="HATPase_c"/>
    <property type="match status" value="1"/>
</dbReference>
<evidence type="ECO:0000256" key="3">
    <source>
        <dbReference type="ARBA" id="ARBA00022553"/>
    </source>
</evidence>
<dbReference type="SMART" id="SM00387">
    <property type="entry name" value="HATPase_c"/>
    <property type="match status" value="1"/>
</dbReference>
<dbReference type="SUPFAM" id="SSF55874">
    <property type="entry name" value="ATPase domain of HSP90 chaperone/DNA topoisomerase II/histidine kinase"/>
    <property type="match status" value="1"/>
</dbReference>
<reference evidence="13" key="1">
    <citation type="submission" date="2021-01" db="EMBL/GenBank/DDBJ databases">
        <title>Description of Breznakiella homolactica.</title>
        <authorList>
            <person name="Song Y."/>
            <person name="Brune A."/>
        </authorList>
    </citation>
    <scope>NUCLEOTIDE SEQUENCE</scope>
    <source>
        <strain evidence="13">RmG30</strain>
    </source>
</reference>
<dbReference type="AlphaFoldDB" id="A0A7T7XN71"/>
<evidence type="ECO:0000259" key="12">
    <source>
        <dbReference type="PROSITE" id="PS50113"/>
    </source>
</evidence>
<dbReference type="PANTHER" id="PTHR43065">
    <property type="entry name" value="SENSOR HISTIDINE KINASE"/>
    <property type="match status" value="1"/>
</dbReference>
<evidence type="ECO:0000256" key="1">
    <source>
        <dbReference type="ARBA" id="ARBA00000085"/>
    </source>
</evidence>
<dbReference type="GO" id="GO:0000155">
    <property type="term" value="F:phosphorelay sensor kinase activity"/>
    <property type="evidence" value="ECO:0007669"/>
    <property type="project" value="InterPro"/>
</dbReference>
<dbReference type="InterPro" id="IPR036890">
    <property type="entry name" value="HATPase_C_sf"/>
</dbReference>
<dbReference type="SUPFAM" id="SSF55785">
    <property type="entry name" value="PYP-like sensor domain (PAS domain)"/>
    <property type="match status" value="1"/>
</dbReference>
<dbReference type="PRINTS" id="PR00344">
    <property type="entry name" value="BCTRLSENSOR"/>
</dbReference>
<dbReference type="CDD" id="cd00130">
    <property type="entry name" value="PAS"/>
    <property type="match status" value="1"/>
</dbReference>
<feature type="domain" description="Histidine kinase" evidence="10">
    <location>
        <begin position="329"/>
        <end position="567"/>
    </location>
</feature>
<dbReference type="InterPro" id="IPR005467">
    <property type="entry name" value="His_kinase_dom"/>
</dbReference>
<dbReference type="Proteomes" id="UP000595917">
    <property type="component" value="Chromosome"/>
</dbReference>
<evidence type="ECO:0000313" key="13">
    <source>
        <dbReference type="EMBL" id="QQO09342.1"/>
    </source>
</evidence>
<dbReference type="RefSeq" id="WP_215626648.1">
    <property type="nucleotide sequence ID" value="NZ_CP067089.2"/>
</dbReference>
<keyword evidence="7" id="KW-0067">ATP-binding</keyword>
<dbReference type="EMBL" id="CP067089">
    <property type="protein sequence ID" value="QQO09342.1"/>
    <property type="molecule type" value="Genomic_DNA"/>
</dbReference>